<dbReference type="Proteomes" id="UP001195483">
    <property type="component" value="Unassembled WGS sequence"/>
</dbReference>
<dbReference type="AlphaFoldDB" id="A0AAE0VRV8"/>
<gene>
    <name evidence="1" type="ORF">CHS0354_014787</name>
</gene>
<proteinExistence type="predicted"/>
<sequence>MQSMLCYVHQPEKSEAALQRQPQGSDRFSSDGCTCAKRRQHHLTWHMNNVHPVLGRMPRSPTMTEDAKLMLCEMAVLMLEKELNQYGQPHRNALVEKCNFLALKVTVQPKIVVGQRVRFMLFQNFCSLRDIVTSAENPERSGMNHLLSM</sequence>
<dbReference type="EMBL" id="JAEAOA010000903">
    <property type="protein sequence ID" value="KAK3586755.1"/>
    <property type="molecule type" value="Genomic_DNA"/>
</dbReference>
<reference evidence="1" key="2">
    <citation type="journal article" date="2021" name="Genome Biol. Evol.">
        <title>Developing a high-quality reference genome for a parasitic bivalve with doubly uniparental inheritance (Bivalvia: Unionida).</title>
        <authorList>
            <person name="Smith C.H."/>
        </authorList>
    </citation>
    <scope>NUCLEOTIDE SEQUENCE</scope>
    <source>
        <strain evidence="1">CHS0354</strain>
        <tissue evidence="1">Mantle</tissue>
    </source>
</reference>
<protein>
    <submittedName>
        <fullName evidence="1">Uncharacterized protein</fullName>
    </submittedName>
</protein>
<reference evidence="1" key="3">
    <citation type="submission" date="2023-05" db="EMBL/GenBank/DDBJ databases">
        <authorList>
            <person name="Smith C.H."/>
        </authorList>
    </citation>
    <scope>NUCLEOTIDE SEQUENCE</scope>
    <source>
        <strain evidence="1">CHS0354</strain>
        <tissue evidence="1">Mantle</tissue>
    </source>
</reference>
<keyword evidence="2" id="KW-1185">Reference proteome</keyword>
<name>A0AAE0VRV8_9BIVA</name>
<organism evidence="1 2">
    <name type="scientific">Potamilus streckersoni</name>
    <dbReference type="NCBI Taxonomy" id="2493646"/>
    <lineage>
        <taxon>Eukaryota</taxon>
        <taxon>Metazoa</taxon>
        <taxon>Spiralia</taxon>
        <taxon>Lophotrochozoa</taxon>
        <taxon>Mollusca</taxon>
        <taxon>Bivalvia</taxon>
        <taxon>Autobranchia</taxon>
        <taxon>Heteroconchia</taxon>
        <taxon>Palaeoheterodonta</taxon>
        <taxon>Unionida</taxon>
        <taxon>Unionoidea</taxon>
        <taxon>Unionidae</taxon>
        <taxon>Ambleminae</taxon>
        <taxon>Lampsilini</taxon>
        <taxon>Potamilus</taxon>
    </lineage>
</organism>
<reference evidence="1" key="1">
    <citation type="journal article" date="2021" name="Genome Biol. Evol.">
        <title>A High-Quality Reference Genome for a Parasitic Bivalve with Doubly Uniparental Inheritance (Bivalvia: Unionida).</title>
        <authorList>
            <person name="Smith C.H."/>
        </authorList>
    </citation>
    <scope>NUCLEOTIDE SEQUENCE</scope>
    <source>
        <strain evidence="1">CHS0354</strain>
    </source>
</reference>
<evidence type="ECO:0000313" key="1">
    <source>
        <dbReference type="EMBL" id="KAK3586755.1"/>
    </source>
</evidence>
<evidence type="ECO:0000313" key="2">
    <source>
        <dbReference type="Proteomes" id="UP001195483"/>
    </source>
</evidence>
<accession>A0AAE0VRV8</accession>
<comment type="caution">
    <text evidence="1">The sequence shown here is derived from an EMBL/GenBank/DDBJ whole genome shotgun (WGS) entry which is preliminary data.</text>
</comment>